<accession>A0ABV6HQG7</accession>
<keyword evidence="3" id="KW-1185">Reference proteome</keyword>
<gene>
    <name evidence="2" type="ORF">ACFFI0_21090</name>
</gene>
<sequence length="154" mass="17542">MHNLIKLVFDYAKWPQTLIFVAFKIKDSVILKRLAIIFLIPIVLLQSCAGLFIMTAFYANRSYIANNLCENRNTAMAPSCAGTCLLMKKLKKERERENKNPELKLKDFQVLAAPIDFRTVKHPVTTVKKETFIYGGNLLYQPPVLGSIFHPPLS</sequence>
<keyword evidence="1" id="KW-1133">Transmembrane helix</keyword>
<name>A0ABV6HQG7_9SPHI</name>
<proteinExistence type="predicted"/>
<evidence type="ECO:0000256" key="1">
    <source>
        <dbReference type="SAM" id="Phobius"/>
    </source>
</evidence>
<dbReference type="Proteomes" id="UP001589774">
    <property type="component" value="Unassembled WGS sequence"/>
</dbReference>
<dbReference type="RefSeq" id="WP_130856564.1">
    <property type="nucleotide sequence ID" value="NZ_JBHLWO010000002.1"/>
</dbReference>
<keyword evidence="1" id="KW-0472">Membrane</keyword>
<evidence type="ECO:0000313" key="3">
    <source>
        <dbReference type="Proteomes" id="UP001589774"/>
    </source>
</evidence>
<organism evidence="2 3">
    <name type="scientific">Olivibacter oleidegradans</name>
    <dbReference type="NCBI Taxonomy" id="760123"/>
    <lineage>
        <taxon>Bacteria</taxon>
        <taxon>Pseudomonadati</taxon>
        <taxon>Bacteroidota</taxon>
        <taxon>Sphingobacteriia</taxon>
        <taxon>Sphingobacteriales</taxon>
        <taxon>Sphingobacteriaceae</taxon>
        <taxon>Olivibacter</taxon>
    </lineage>
</organism>
<feature type="transmembrane region" description="Helical" evidence="1">
    <location>
        <begin position="34"/>
        <end position="59"/>
    </location>
</feature>
<comment type="caution">
    <text evidence="2">The sequence shown here is derived from an EMBL/GenBank/DDBJ whole genome shotgun (WGS) entry which is preliminary data.</text>
</comment>
<evidence type="ECO:0000313" key="2">
    <source>
        <dbReference type="EMBL" id="MFC0320834.1"/>
    </source>
</evidence>
<dbReference type="EMBL" id="JBHLWO010000002">
    <property type="protein sequence ID" value="MFC0320834.1"/>
    <property type="molecule type" value="Genomic_DNA"/>
</dbReference>
<protein>
    <submittedName>
        <fullName evidence="2">Uncharacterized protein</fullName>
    </submittedName>
</protein>
<keyword evidence="1" id="KW-0812">Transmembrane</keyword>
<reference evidence="2 3" key="1">
    <citation type="submission" date="2024-09" db="EMBL/GenBank/DDBJ databases">
        <authorList>
            <person name="Sun Q."/>
            <person name="Mori K."/>
        </authorList>
    </citation>
    <scope>NUCLEOTIDE SEQUENCE [LARGE SCALE GENOMIC DNA]</scope>
    <source>
        <strain evidence="2 3">CCM 7765</strain>
    </source>
</reference>